<sequence length="456" mass="52651">SSNTELCHIRVRINVKSNVSEKAQHRKTPLNHHSTMEVPGELGWRFSGDKSLEIGRSPVNFVQSRIDKYNSKIFSARIMNQPHIFVTSNQGIKEILVDKSSSFEMSYKDFGYMYSLYGEVCIFNNGDEAFRLREIIRTLFHTENCNHYMIKIQRLTQQFLKDLDQSNSIEVYETFKKLTTAICLSVFLDIDDFELLEKYKSVATTHWHGLVSVPLSVKIKGWSSTFGKAMEAKEELLSLIKSQLQNKQDKGRFLEALQQAEFENIEEAASHVLLFVSALIPKALSSLLTSTVIETQGESKEQLRNLAWTDSRILNDILLEASRLYPPFYGGRRIAKENVNIDEYLIPEGHQVIYITRFGNRDEETFDNADQFLPERWQGVDINKRDLVWAFGGGKRVCVGTEFINRILKHVMSFLLSEYKWEIEGEVPPYKMLPVSRPKQTVQVKFTRNSINHDEV</sequence>
<dbReference type="OrthoDB" id="1470350at2759"/>
<dbReference type="GO" id="GO:0020037">
    <property type="term" value="F:heme binding"/>
    <property type="evidence" value="ECO:0007669"/>
    <property type="project" value="InterPro"/>
</dbReference>
<dbReference type="PROSITE" id="PS00086">
    <property type="entry name" value="CYTOCHROME_P450"/>
    <property type="match status" value="1"/>
</dbReference>
<dbReference type="Proteomes" id="UP000594262">
    <property type="component" value="Unplaced"/>
</dbReference>
<dbReference type="GO" id="GO:0005506">
    <property type="term" value="F:iron ion binding"/>
    <property type="evidence" value="ECO:0007669"/>
    <property type="project" value="InterPro"/>
</dbReference>
<evidence type="ECO:0008006" key="8">
    <source>
        <dbReference type="Google" id="ProtNLM"/>
    </source>
</evidence>
<evidence type="ECO:0000256" key="5">
    <source>
        <dbReference type="RuleBase" id="RU000461"/>
    </source>
</evidence>
<keyword evidence="5" id="KW-0560">Oxidoreductase</keyword>
<evidence type="ECO:0000256" key="4">
    <source>
        <dbReference type="PIRSR" id="PIRSR602403-1"/>
    </source>
</evidence>
<evidence type="ECO:0000313" key="7">
    <source>
        <dbReference type="Proteomes" id="UP000594262"/>
    </source>
</evidence>
<evidence type="ECO:0000313" key="6">
    <source>
        <dbReference type="EnsemblMetazoa" id="CLYHEMP011394.1"/>
    </source>
</evidence>
<dbReference type="GO" id="GO:0034653">
    <property type="term" value="P:retinoic acid catabolic process"/>
    <property type="evidence" value="ECO:0007669"/>
    <property type="project" value="UniProtKB-ARBA"/>
</dbReference>
<keyword evidence="2 4" id="KW-0479">Metal-binding</keyword>
<dbReference type="Gene3D" id="1.10.630.10">
    <property type="entry name" value="Cytochrome P450"/>
    <property type="match status" value="1"/>
</dbReference>
<keyword evidence="7" id="KW-1185">Reference proteome</keyword>
<dbReference type="Pfam" id="PF00067">
    <property type="entry name" value="p450"/>
    <property type="match status" value="2"/>
</dbReference>
<dbReference type="EnsemblMetazoa" id="CLYHEMT011394.1">
    <property type="protein sequence ID" value="CLYHEMP011394.1"/>
    <property type="gene ID" value="CLYHEMG011394"/>
</dbReference>
<dbReference type="InterPro" id="IPR001128">
    <property type="entry name" value="Cyt_P450"/>
</dbReference>
<organism evidence="6 7">
    <name type="scientific">Clytia hemisphaerica</name>
    <dbReference type="NCBI Taxonomy" id="252671"/>
    <lineage>
        <taxon>Eukaryota</taxon>
        <taxon>Metazoa</taxon>
        <taxon>Cnidaria</taxon>
        <taxon>Hydrozoa</taxon>
        <taxon>Hydroidolina</taxon>
        <taxon>Leptothecata</taxon>
        <taxon>Obeliida</taxon>
        <taxon>Clytiidae</taxon>
        <taxon>Clytia</taxon>
    </lineage>
</organism>
<dbReference type="SUPFAM" id="SSF48264">
    <property type="entry name" value="Cytochrome P450"/>
    <property type="match status" value="1"/>
</dbReference>
<accession>A0A7M5VG85</accession>
<feature type="binding site" description="axial binding residue" evidence="4">
    <location>
        <position position="398"/>
    </location>
    <ligand>
        <name>heme</name>
        <dbReference type="ChEBI" id="CHEBI:30413"/>
    </ligand>
    <ligandPart>
        <name>Fe</name>
        <dbReference type="ChEBI" id="CHEBI:18248"/>
    </ligandPart>
</feature>
<evidence type="ECO:0000256" key="1">
    <source>
        <dbReference type="ARBA" id="ARBA00010617"/>
    </source>
</evidence>
<comment type="cofactor">
    <cofactor evidence="4">
        <name>heme</name>
        <dbReference type="ChEBI" id="CHEBI:30413"/>
    </cofactor>
</comment>
<evidence type="ECO:0000256" key="2">
    <source>
        <dbReference type="ARBA" id="ARBA00022723"/>
    </source>
</evidence>
<dbReference type="PANTHER" id="PTHR24286">
    <property type="entry name" value="CYTOCHROME P450 26"/>
    <property type="match status" value="1"/>
</dbReference>
<dbReference type="InterPro" id="IPR017972">
    <property type="entry name" value="Cyt_P450_CS"/>
</dbReference>
<dbReference type="InterPro" id="IPR002403">
    <property type="entry name" value="Cyt_P450_E_grp-IV"/>
</dbReference>
<dbReference type="GO" id="GO:0016705">
    <property type="term" value="F:oxidoreductase activity, acting on paired donors, with incorporation or reduction of molecular oxygen"/>
    <property type="evidence" value="ECO:0007669"/>
    <property type="project" value="InterPro"/>
</dbReference>
<dbReference type="AlphaFoldDB" id="A0A7M5VG85"/>
<dbReference type="GO" id="GO:0016125">
    <property type="term" value="P:sterol metabolic process"/>
    <property type="evidence" value="ECO:0007669"/>
    <property type="project" value="TreeGrafter"/>
</dbReference>
<keyword evidence="4 5" id="KW-0349">Heme</keyword>
<reference evidence="6" key="1">
    <citation type="submission" date="2021-01" db="UniProtKB">
        <authorList>
            <consortium name="EnsemblMetazoa"/>
        </authorList>
    </citation>
    <scope>IDENTIFICATION</scope>
</reference>
<dbReference type="PANTHER" id="PTHR24286:SF252">
    <property type="entry name" value="CYTOCHROME P450 26B1"/>
    <property type="match status" value="1"/>
</dbReference>
<protein>
    <recommendedName>
        <fullName evidence="8">Cytochrome P450</fullName>
    </recommendedName>
</protein>
<proteinExistence type="inferred from homology"/>
<dbReference type="GO" id="GO:0004497">
    <property type="term" value="F:monooxygenase activity"/>
    <property type="evidence" value="ECO:0007669"/>
    <property type="project" value="UniProtKB-KW"/>
</dbReference>
<dbReference type="InterPro" id="IPR036396">
    <property type="entry name" value="Cyt_P450_sf"/>
</dbReference>
<keyword evidence="5" id="KW-0503">Monooxygenase</keyword>
<dbReference type="PRINTS" id="PR00465">
    <property type="entry name" value="EP450IV"/>
</dbReference>
<name>A0A7M5VG85_9CNID</name>
<keyword evidence="3 4" id="KW-0408">Iron</keyword>
<comment type="similarity">
    <text evidence="1 5">Belongs to the cytochrome P450 family.</text>
</comment>
<evidence type="ECO:0000256" key="3">
    <source>
        <dbReference type="ARBA" id="ARBA00023004"/>
    </source>
</evidence>